<keyword evidence="2" id="KW-1185">Reference proteome</keyword>
<accession>A0A7D5YTB3</accession>
<dbReference type="EMBL" id="CP058934">
    <property type="protein sequence ID" value="QLI68782.1"/>
    <property type="molecule type" value="Genomic_DNA"/>
</dbReference>
<sequence>MTKATSSSWQYKPMEKPSSATWQGDISARDLAKLVDGVIPRAMEDKWFIYADAADGQGRVAIHFCRSWTGAEVVLLNIVVSLDAAGSVDMDAPARVSGVTWESRGQDETEAKLLVRDLCSDLLGCDFARQL</sequence>
<name>A0A7D5YTB3_9HYPO</name>
<protein>
    <submittedName>
        <fullName evidence="1">Uncharacterized protein</fullName>
    </submittedName>
</protein>
<proteinExistence type="predicted"/>
<gene>
    <name evidence="1" type="ORF">G6M90_00g061490</name>
</gene>
<dbReference type="RefSeq" id="XP_014542720.1">
    <property type="nucleotide sequence ID" value="XM_014687234.1"/>
</dbReference>
<dbReference type="AlphaFoldDB" id="A0A7D5YTB3"/>
<dbReference type="OrthoDB" id="4521980at2759"/>
<dbReference type="GeneID" id="26244669"/>
<evidence type="ECO:0000313" key="2">
    <source>
        <dbReference type="Proteomes" id="UP000510686"/>
    </source>
</evidence>
<evidence type="ECO:0000313" key="1">
    <source>
        <dbReference type="EMBL" id="QLI68782.1"/>
    </source>
</evidence>
<organism evidence="1 2">
    <name type="scientific">Metarhizium brunneum</name>
    <dbReference type="NCBI Taxonomy" id="500148"/>
    <lineage>
        <taxon>Eukaryota</taxon>
        <taxon>Fungi</taxon>
        <taxon>Dikarya</taxon>
        <taxon>Ascomycota</taxon>
        <taxon>Pezizomycotina</taxon>
        <taxon>Sordariomycetes</taxon>
        <taxon>Hypocreomycetidae</taxon>
        <taxon>Hypocreales</taxon>
        <taxon>Clavicipitaceae</taxon>
        <taxon>Metarhizium</taxon>
    </lineage>
</organism>
<dbReference type="Proteomes" id="UP000510686">
    <property type="component" value="Chromosome 3"/>
</dbReference>
<reference evidence="1 2" key="1">
    <citation type="submission" date="2020-07" db="EMBL/GenBank/DDBJ databases">
        <title>Telomere length de novo assembly of all 7 chromosomes of the fungus, Metarhizium brunneum, using a novel assembly pipeline.</title>
        <authorList>
            <person name="Saud z."/>
            <person name="Kortsinoglou A."/>
            <person name="Kouvelis V.N."/>
            <person name="Butt T.M."/>
        </authorList>
    </citation>
    <scope>NUCLEOTIDE SEQUENCE [LARGE SCALE GENOMIC DNA]</scope>
    <source>
        <strain evidence="1 2">4556</strain>
    </source>
</reference>
<dbReference type="KEGG" id="mbrn:26244669"/>